<comment type="subcellular location">
    <subcellularLocation>
        <location evidence="1">Membrane</location>
        <topology evidence="1">Single-pass type I membrane protein</topology>
    </subcellularLocation>
</comment>
<evidence type="ECO:0000256" key="12">
    <source>
        <dbReference type="ARBA" id="ARBA00023180"/>
    </source>
</evidence>
<evidence type="ECO:0000256" key="10">
    <source>
        <dbReference type="ARBA" id="ARBA00023136"/>
    </source>
</evidence>
<accession>A0A8J1TS51</accession>
<dbReference type="InterPro" id="IPR000157">
    <property type="entry name" value="TIR_dom"/>
</dbReference>
<dbReference type="Gene3D" id="3.80.10.10">
    <property type="entry name" value="Ribonuclease Inhibitor"/>
    <property type="match status" value="3"/>
</dbReference>
<dbReference type="Pfam" id="PF13855">
    <property type="entry name" value="LRR_8"/>
    <property type="match status" value="2"/>
</dbReference>
<evidence type="ECO:0000256" key="5">
    <source>
        <dbReference type="ARBA" id="ARBA00022692"/>
    </source>
</evidence>
<proteinExistence type="inferred from homology"/>
<evidence type="ECO:0000256" key="4">
    <source>
        <dbReference type="ARBA" id="ARBA00022614"/>
    </source>
</evidence>
<keyword evidence="3" id="KW-0399">Innate immunity</keyword>
<dbReference type="Proteomes" id="UP000749559">
    <property type="component" value="Unassembled WGS sequence"/>
</dbReference>
<dbReference type="SUPFAM" id="SSF52200">
    <property type="entry name" value="Toll/Interleukin receptor TIR domain"/>
    <property type="match status" value="1"/>
</dbReference>
<keyword evidence="6" id="KW-0732">Signal</keyword>
<keyword evidence="8" id="KW-0391">Immunity</keyword>
<evidence type="ECO:0000313" key="14">
    <source>
        <dbReference type="Proteomes" id="UP000749559"/>
    </source>
</evidence>
<dbReference type="GO" id="GO:0002224">
    <property type="term" value="P:toll-like receptor signaling pathway"/>
    <property type="evidence" value="ECO:0007669"/>
    <property type="project" value="InterPro"/>
</dbReference>
<keyword evidence="9" id="KW-1133">Transmembrane helix</keyword>
<gene>
    <name evidence="13" type="ORF">OFUS_LOCUS14704</name>
</gene>
<evidence type="ECO:0000256" key="1">
    <source>
        <dbReference type="ARBA" id="ARBA00004479"/>
    </source>
</evidence>
<dbReference type="SMART" id="SM00369">
    <property type="entry name" value="LRR_TYP"/>
    <property type="match status" value="8"/>
</dbReference>
<dbReference type="PIRSF" id="PIRSF037595">
    <property type="entry name" value="Toll-like_receptor"/>
    <property type="match status" value="1"/>
</dbReference>
<dbReference type="PANTHER" id="PTHR24365">
    <property type="entry name" value="TOLL-LIKE RECEPTOR"/>
    <property type="match status" value="1"/>
</dbReference>
<dbReference type="InterPro" id="IPR000483">
    <property type="entry name" value="Cys-rich_flank_reg_C"/>
</dbReference>
<sequence>MVSIDLCKYNKDVVVALYRRIMILSSEFYFVRLAVLLCMMRNVHSTIDRNGKSISEKFAKKNATCDEIPGPEDLLVSCQNMDFSNGFPKLPEDVTDLVIDTCKMPIIQNYSYGLLPRLWKLEISYSNVSLVAPDAFSMMPNLTDINLSNNTLKEIPANIFWLNRITNVDLSGNQIRNITFPSNISAREDIDISIRLSYNMIGKTTIQNGTFNALANFTSVSLFLDGNDISTLHPSTFLGINRFNILDLSNNNFGKKISLMDIGLCIRDKPTKVLKMTNCKLNRTLTEKMFKTMSNSSIESLDLSGNSWTIWPKNTLKHLKNLRNLTVNNCRYFAFFEAAKELEEVLNVSLSSNGLLKTHIISIIIASSKKIQYLNISSNHFQDHFKDIKRLNSTSLKTFDMSNNNQIVTETSQLDYYKAMRNLSILRLSNTNSDLIHNMDIGTLRLTNMSKLEFLDLSLNKIYINRTTLNASFMGLTSLKTIVLSYNNLANTPFDALEAFFHQLPTLKSIDLSFNNIQHLPYDVFSGMPNLTELILQGNRMTSFSNKYIMNNPKLQRLLLQRNALTWIDATMFAKLTSSFTLNIENNAFYCSCNLRDFRQWLNSRNKNVVIVKGENQHCKTPSRFNETSIKRFELPWLECDNHLAIMVSAWIAAPLLLASMVAVIISYYRWDIKYWWILRRSRRTRRGYTELTESRVSNGFVYDGFVSYNSESQGWVIDQLLPNMERSPDDVNVKLCFDGRDFIPGKFIADNIVDSIKESRKMMFIISKRFIESQWCAFELEMAHLRQFEEKKNLIVLIFLEKIPKKKLPKKISLLMRHVTYVEWDEDNLRSQSLMWKKLKLSLLDIPCDLTYGNIA</sequence>
<dbReference type="OrthoDB" id="1081807at2759"/>
<dbReference type="SMART" id="SM00082">
    <property type="entry name" value="LRRCT"/>
    <property type="match status" value="1"/>
</dbReference>
<dbReference type="PROSITE" id="PS50104">
    <property type="entry name" value="TIR"/>
    <property type="match status" value="1"/>
</dbReference>
<evidence type="ECO:0000256" key="9">
    <source>
        <dbReference type="ARBA" id="ARBA00022989"/>
    </source>
</evidence>
<dbReference type="SUPFAM" id="SSF52058">
    <property type="entry name" value="L domain-like"/>
    <property type="match status" value="2"/>
</dbReference>
<dbReference type="PROSITE" id="PS51450">
    <property type="entry name" value="LRR"/>
    <property type="match status" value="1"/>
</dbReference>
<keyword evidence="10" id="KW-0472">Membrane</keyword>
<dbReference type="InterPro" id="IPR001611">
    <property type="entry name" value="Leu-rich_rpt"/>
</dbReference>
<dbReference type="GO" id="GO:0004888">
    <property type="term" value="F:transmembrane signaling receptor activity"/>
    <property type="evidence" value="ECO:0007669"/>
    <property type="project" value="InterPro"/>
</dbReference>
<dbReference type="Pfam" id="PF01582">
    <property type="entry name" value="TIR"/>
    <property type="match status" value="1"/>
</dbReference>
<evidence type="ECO:0000256" key="2">
    <source>
        <dbReference type="ARBA" id="ARBA00009634"/>
    </source>
</evidence>
<protein>
    <submittedName>
        <fullName evidence="13">Uncharacterized protein</fullName>
    </submittedName>
</protein>
<evidence type="ECO:0000256" key="6">
    <source>
        <dbReference type="ARBA" id="ARBA00022729"/>
    </source>
</evidence>
<comment type="similarity">
    <text evidence="2">Belongs to the Toll-like receptor family.</text>
</comment>
<keyword evidence="7" id="KW-0677">Repeat</keyword>
<dbReference type="AlphaFoldDB" id="A0A8J1TS51"/>
<dbReference type="EMBL" id="CAIIXF020000007">
    <property type="protein sequence ID" value="CAH1789325.1"/>
    <property type="molecule type" value="Genomic_DNA"/>
</dbReference>
<dbReference type="Gene3D" id="3.40.50.10140">
    <property type="entry name" value="Toll/interleukin-1 receptor homology (TIR) domain"/>
    <property type="match status" value="1"/>
</dbReference>
<dbReference type="InterPro" id="IPR032675">
    <property type="entry name" value="LRR_dom_sf"/>
</dbReference>
<dbReference type="GO" id="GO:0005886">
    <property type="term" value="C:plasma membrane"/>
    <property type="evidence" value="ECO:0007669"/>
    <property type="project" value="TreeGrafter"/>
</dbReference>
<evidence type="ECO:0000256" key="11">
    <source>
        <dbReference type="ARBA" id="ARBA00023170"/>
    </source>
</evidence>
<name>A0A8J1TS51_OWEFU</name>
<evidence type="ECO:0000313" key="13">
    <source>
        <dbReference type="EMBL" id="CAH1789325.1"/>
    </source>
</evidence>
<evidence type="ECO:0000256" key="7">
    <source>
        <dbReference type="ARBA" id="ARBA00022737"/>
    </source>
</evidence>
<evidence type="ECO:0000256" key="3">
    <source>
        <dbReference type="ARBA" id="ARBA00022588"/>
    </source>
</evidence>
<dbReference type="InterPro" id="IPR017241">
    <property type="entry name" value="Toll-like_receptor"/>
</dbReference>
<keyword evidence="14" id="KW-1185">Reference proteome</keyword>
<dbReference type="InterPro" id="IPR035897">
    <property type="entry name" value="Toll_tir_struct_dom_sf"/>
</dbReference>
<keyword evidence="5" id="KW-0812">Transmembrane</keyword>
<dbReference type="PANTHER" id="PTHR24365:SF541">
    <property type="entry name" value="PROTEIN TOLL-RELATED"/>
    <property type="match status" value="1"/>
</dbReference>
<evidence type="ECO:0000256" key="8">
    <source>
        <dbReference type="ARBA" id="ARBA00022859"/>
    </source>
</evidence>
<organism evidence="13 14">
    <name type="scientific">Owenia fusiformis</name>
    <name type="common">Polychaete worm</name>
    <dbReference type="NCBI Taxonomy" id="6347"/>
    <lineage>
        <taxon>Eukaryota</taxon>
        <taxon>Metazoa</taxon>
        <taxon>Spiralia</taxon>
        <taxon>Lophotrochozoa</taxon>
        <taxon>Annelida</taxon>
        <taxon>Polychaeta</taxon>
        <taxon>Sedentaria</taxon>
        <taxon>Canalipalpata</taxon>
        <taxon>Sabellida</taxon>
        <taxon>Oweniida</taxon>
        <taxon>Oweniidae</taxon>
        <taxon>Owenia</taxon>
    </lineage>
</organism>
<reference evidence="13" key="1">
    <citation type="submission" date="2022-03" db="EMBL/GenBank/DDBJ databases">
        <authorList>
            <person name="Martin C."/>
        </authorList>
    </citation>
    <scope>NUCLEOTIDE SEQUENCE</scope>
</reference>
<keyword evidence="11" id="KW-0675">Receptor</keyword>
<dbReference type="InterPro" id="IPR003591">
    <property type="entry name" value="Leu-rich_rpt_typical-subtyp"/>
</dbReference>
<dbReference type="SMART" id="SM00255">
    <property type="entry name" value="TIR"/>
    <property type="match status" value="1"/>
</dbReference>
<comment type="caution">
    <text evidence="13">The sequence shown here is derived from an EMBL/GenBank/DDBJ whole genome shotgun (WGS) entry which is preliminary data.</text>
</comment>
<keyword evidence="4" id="KW-0433">Leucine-rich repeat</keyword>
<dbReference type="PRINTS" id="PR01537">
    <property type="entry name" value="INTRLKN1R1F"/>
</dbReference>
<dbReference type="FunFam" id="3.40.50.10140:FF:000001">
    <property type="entry name" value="Toll-like receptor 2"/>
    <property type="match status" value="1"/>
</dbReference>
<keyword evidence="12" id="KW-0325">Glycoprotein</keyword>
<dbReference type="GO" id="GO:0045087">
    <property type="term" value="P:innate immune response"/>
    <property type="evidence" value="ECO:0007669"/>
    <property type="project" value="UniProtKB-KW"/>
</dbReference>